<name>A0A6J6JNC8_9ZZZZ</name>
<organism evidence="1">
    <name type="scientific">freshwater metagenome</name>
    <dbReference type="NCBI Taxonomy" id="449393"/>
    <lineage>
        <taxon>unclassified sequences</taxon>
        <taxon>metagenomes</taxon>
        <taxon>ecological metagenomes</taxon>
    </lineage>
</organism>
<reference evidence="1" key="1">
    <citation type="submission" date="2020-05" db="EMBL/GenBank/DDBJ databases">
        <authorList>
            <person name="Chiriac C."/>
            <person name="Salcher M."/>
            <person name="Ghai R."/>
            <person name="Kavagutti S V."/>
        </authorList>
    </citation>
    <scope>NUCLEOTIDE SEQUENCE</scope>
</reference>
<proteinExistence type="predicted"/>
<sequence>MKRILSLDDLLNKVGNDVRHSKRHIPRLHFNLALRSHLTDAHTVEWANDRVGKSILVPRGLREILNCKFLESVGRQGRRNLTLIAFDTRPMFSRLEHHRRTHVGDFLQVALSIRSDRSVAGRGHNALVLGKKVVGKRMEVADTTNQCRSCDEVIAVHKDLRHQVNVYGIANNKFVLGI</sequence>
<gene>
    <name evidence="1" type="ORF">UFOPK2143_00361</name>
</gene>
<protein>
    <submittedName>
        <fullName evidence="1">Unannotated protein</fullName>
    </submittedName>
</protein>
<dbReference type="AlphaFoldDB" id="A0A6J6JNC8"/>
<dbReference type="EMBL" id="CAEZVV010000011">
    <property type="protein sequence ID" value="CAB4637874.1"/>
    <property type="molecule type" value="Genomic_DNA"/>
</dbReference>
<accession>A0A6J6JNC8</accession>
<evidence type="ECO:0000313" key="1">
    <source>
        <dbReference type="EMBL" id="CAB4637874.1"/>
    </source>
</evidence>